<keyword evidence="5 6" id="KW-0472">Membrane</keyword>
<dbReference type="Gene3D" id="3.40.50.10140">
    <property type="entry name" value="Toll/interleukin-1 receptor homology (TIR) domain"/>
    <property type="match status" value="1"/>
</dbReference>
<reference evidence="8" key="1">
    <citation type="submission" date="2021-12" db="EMBL/GenBank/DDBJ databases">
        <authorList>
            <person name="King R."/>
        </authorList>
    </citation>
    <scope>NUCLEOTIDE SEQUENCE</scope>
</reference>
<name>A0A9P0BJY7_BRAAE</name>
<proteinExistence type="predicted"/>
<keyword evidence="4 6" id="KW-1133">Transmembrane helix</keyword>
<dbReference type="Gene3D" id="3.80.10.10">
    <property type="entry name" value="Ribonuclease Inhibitor"/>
    <property type="match status" value="1"/>
</dbReference>
<dbReference type="GO" id="GO:0005886">
    <property type="term" value="C:plasma membrane"/>
    <property type="evidence" value="ECO:0007669"/>
    <property type="project" value="TreeGrafter"/>
</dbReference>
<protein>
    <recommendedName>
        <fullName evidence="7">TIR domain-containing protein</fullName>
    </recommendedName>
</protein>
<organism evidence="8 9">
    <name type="scientific">Brassicogethes aeneus</name>
    <name type="common">Rape pollen beetle</name>
    <name type="synonym">Meligethes aeneus</name>
    <dbReference type="NCBI Taxonomy" id="1431903"/>
    <lineage>
        <taxon>Eukaryota</taxon>
        <taxon>Metazoa</taxon>
        <taxon>Ecdysozoa</taxon>
        <taxon>Arthropoda</taxon>
        <taxon>Hexapoda</taxon>
        <taxon>Insecta</taxon>
        <taxon>Pterygota</taxon>
        <taxon>Neoptera</taxon>
        <taxon>Endopterygota</taxon>
        <taxon>Coleoptera</taxon>
        <taxon>Polyphaga</taxon>
        <taxon>Cucujiformia</taxon>
        <taxon>Nitidulidae</taxon>
        <taxon>Meligethinae</taxon>
        <taxon>Brassicogethes</taxon>
    </lineage>
</organism>
<evidence type="ECO:0000256" key="5">
    <source>
        <dbReference type="ARBA" id="ARBA00023136"/>
    </source>
</evidence>
<dbReference type="EMBL" id="OV121140">
    <property type="protein sequence ID" value="CAH0564700.1"/>
    <property type="molecule type" value="Genomic_DNA"/>
</dbReference>
<evidence type="ECO:0000256" key="1">
    <source>
        <dbReference type="ARBA" id="ARBA00004167"/>
    </source>
</evidence>
<dbReference type="AlphaFoldDB" id="A0A9P0BJY7"/>
<evidence type="ECO:0000313" key="9">
    <source>
        <dbReference type="Proteomes" id="UP001154078"/>
    </source>
</evidence>
<feature type="transmembrane region" description="Helical" evidence="6">
    <location>
        <begin position="237"/>
        <end position="260"/>
    </location>
</feature>
<dbReference type="PANTHER" id="PTHR24365">
    <property type="entry name" value="TOLL-LIKE RECEPTOR"/>
    <property type="match status" value="1"/>
</dbReference>
<evidence type="ECO:0000256" key="3">
    <source>
        <dbReference type="ARBA" id="ARBA00022729"/>
    </source>
</evidence>
<evidence type="ECO:0000256" key="6">
    <source>
        <dbReference type="SAM" id="Phobius"/>
    </source>
</evidence>
<dbReference type="SUPFAM" id="SSF52200">
    <property type="entry name" value="Toll/Interleukin receptor TIR domain"/>
    <property type="match status" value="1"/>
</dbReference>
<dbReference type="PROSITE" id="PS50104">
    <property type="entry name" value="TIR"/>
    <property type="match status" value="1"/>
</dbReference>
<accession>A0A9P0BJY7</accession>
<gene>
    <name evidence="8" type="ORF">MELIAE_LOCUS13179</name>
</gene>
<dbReference type="GO" id="GO:0038023">
    <property type="term" value="F:signaling receptor activity"/>
    <property type="evidence" value="ECO:0007669"/>
    <property type="project" value="TreeGrafter"/>
</dbReference>
<feature type="domain" description="TIR" evidence="7">
    <location>
        <begin position="289"/>
        <end position="424"/>
    </location>
</feature>
<comment type="subcellular location">
    <subcellularLocation>
        <location evidence="1">Membrane</location>
        <topology evidence="1">Single-pass membrane protein</topology>
    </subcellularLocation>
</comment>
<dbReference type="Pfam" id="PF01582">
    <property type="entry name" value="TIR"/>
    <property type="match status" value="1"/>
</dbReference>
<evidence type="ECO:0000259" key="7">
    <source>
        <dbReference type="PROSITE" id="PS50104"/>
    </source>
</evidence>
<evidence type="ECO:0000256" key="2">
    <source>
        <dbReference type="ARBA" id="ARBA00022692"/>
    </source>
</evidence>
<dbReference type="OrthoDB" id="1421090at2759"/>
<dbReference type="SUPFAM" id="SSF52058">
    <property type="entry name" value="L domain-like"/>
    <property type="match status" value="1"/>
</dbReference>
<sequence>MDNTTISCNWKNYDFITSVPTIENTFQILNYETIKCSNNEMMYNLTRNIEHINYPMSSIMDEGYTCPKKCKCFWYPVNFNFMVDCSNRKLKKIPKFWAPSYIPKRGENIEVKNISVDLQNNNLVEGPSQHDGYDNVTSLILSKNEIKNITWIPSNIQVLYLDQNKISFLNDQLIDSLTRSSLKSLKLGENPFICDCTTVKLKQYLSGIIQVDKENIKCDKTNMKIINAENICAEESFPWVIIVLVLVLLLFLLSLLASYYKWKKYIKMWLYYKGWLLWFVTEEELDKDKVYDVFLSFSQKDDDFVLGTLLPTLESGPNPYKVCVHYRDWIPGVLITEQVITSVRDSRRTLVIVSKNFLESCWTKMEFRTAYTQALTEGRTRVIVLVYGEVDMTQIDGDLSIYMKMTTYIKWEDPWFWRKMFYALPHRNRNNPSRNTIV</sequence>
<dbReference type="InterPro" id="IPR000157">
    <property type="entry name" value="TIR_dom"/>
</dbReference>
<dbReference type="GO" id="GO:0045087">
    <property type="term" value="P:innate immune response"/>
    <property type="evidence" value="ECO:0007669"/>
    <property type="project" value="TreeGrafter"/>
</dbReference>
<keyword evidence="2 6" id="KW-0812">Transmembrane</keyword>
<dbReference type="PANTHER" id="PTHR24365:SF541">
    <property type="entry name" value="PROTEIN TOLL-RELATED"/>
    <property type="match status" value="1"/>
</dbReference>
<dbReference type="InterPro" id="IPR032675">
    <property type="entry name" value="LRR_dom_sf"/>
</dbReference>
<keyword evidence="9" id="KW-1185">Reference proteome</keyword>
<evidence type="ECO:0000313" key="8">
    <source>
        <dbReference type="EMBL" id="CAH0564700.1"/>
    </source>
</evidence>
<evidence type="ECO:0000256" key="4">
    <source>
        <dbReference type="ARBA" id="ARBA00022989"/>
    </source>
</evidence>
<dbReference type="Proteomes" id="UP001154078">
    <property type="component" value="Chromosome 9"/>
</dbReference>
<dbReference type="GO" id="GO:0007165">
    <property type="term" value="P:signal transduction"/>
    <property type="evidence" value="ECO:0007669"/>
    <property type="project" value="InterPro"/>
</dbReference>
<dbReference type="PRINTS" id="PR01537">
    <property type="entry name" value="INTRLKN1R1F"/>
</dbReference>
<dbReference type="SMART" id="SM00255">
    <property type="entry name" value="TIR"/>
    <property type="match status" value="1"/>
</dbReference>
<keyword evidence="3" id="KW-0732">Signal</keyword>
<dbReference type="InterPro" id="IPR035897">
    <property type="entry name" value="Toll_tir_struct_dom_sf"/>
</dbReference>